<dbReference type="Pfam" id="PF00015">
    <property type="entry name" value="MCPsignal"/>
    <property type="match status" value="1"/>
</dbReference>
<evidence type="ECO:0000259" key="8">
    <source>
        <dbReference type="PROSITE" id="PS50111"/>
    </source>
</evidence>
<proteinExistence type="inferred from homology"/>
<feature type="domain" description="HAMP" evidence="9">
    <location>
        <begin position="75"/>
        <end position="126"/>
    </location>
</feature>
<dbReference type="OrthoDB" id="2489132at2"/>
<dbReference type="Proteomes" id="UP000199516">
    <property type="component" value="Unassembled WGS sequence"/>
</dbReference>
<dbReference type="GO" id="GO:0007165">
    <property type="term" value="P:signal transduction"/>
    <property type="evidence" value="ECO:0007669"/>
    <property type="project" value="UniProtKB-KW"/>
</dbReference>
<dbReference type="InterPro" id="IPR003660">
    <property type="entry name" value="HAMP_dom"/>
</dbReference>
<organism evidence="10 11">
    <name type="scientific">Alteribacillus iranensis</name>
    <dbReference type="NCBI Taxonomy" id="930128"/>
    <lineage>
        <taxon>Bacteria</taxon>
        <taxon>Bacillati</taxon>
        <taxon>Bacillota</taxon>
        <taxon>Bacilli</taxon>
        <taxon>Bacillales</taxon>
        <taxon>Bacillaceae</taxon>
        <taxon>Alteribacillus</taxon>
    </lineage>
</organism>
<dbReference type="PROSITE" id="PS50111">
    <property type="entry name" value="CHEMOTAXIS_TRANSDUC_2"/>
    <property type="match status" value="1"/>
</dbReference>
<dbReference type="Gene3D" id="6.10.340.10">
    <property type="match status" value="1"/>
</dbReference>
<dbReference type="RefSeq" id="WP_091659388.1">
    <property type="nucleotide sequence ID" value="NZ_FONT01000002.1"/>
</dbReference>
<dbReference type="PROSITE" id="PS50885">
    <property type="entry name" value="HAMP"/>
    <property type="match status" value="1"/>
</dbReference>
<keyword evidence="11" id="KW-1185">Reference proteome</keyword>
<feature type="domain" description="Methyl-accepting transducer" evidence="8">
    <location>
        <begin position="145"/>
        <end position="381"/>
    </location>
</feature>
<comment type="similarity">
    <text evidence="5">Belongs to the methyl-accepting chemotaxis (MCP) protein family.</text>
</comment>
<keyword evidence="7" id="KW-0812">Transmembrane</keyword>
<keyword evidence="3 7" id="KW-0472">Membrane</keyword>
<protein>
    <submittedName>
        <fullName evidence="10">Methyl-accepting chemotaxis protein</fullName>
    </submittedName>
</protein>
<dbReference type="PANTHER" id="PTHR32089:SF112">
    <property type="entry name" value="LYSOZYME-LIKE PROTEIN-RELATED"/>
    <property type="match status" value="1"/>
</dbReference>
<evidence type="ECO:0000256" key="5">
    <source>
        <dbReference type="ARBA" id="ARBA00029447"/>
    </source>
</evidence>
<accession>A0A1I2C1R5</accession>
<dbReference type="PANTHER" id="PTHR32089">
    <property type="entry name" value="METHYL-ACCEPTING CHEMOTAXIS PROTEIN MCPB"/>
    <property type="match status" value="1"/>
</dbReference>
<evidence type="ECO:0000256" key="6">
    <source>
        <dbReference type="PROSITE-ProRule" id="PRU00284"/>
    </source>
</evidence>
<evidence type="ECO:0000256" key="1">
    <source>
        <dbReference type="ARBA" id="ARBA00004236"/>
    </source>
</evidence>
<dbReference type="SUPFAM" id="SSF58104">
    <property type="entry name" value="Methyl-accepting chemotaxis protein (MCP) signaling domain"/>
    <property type="match status" value="1"/>
</dbReference>
<keyword evidence="4 6" id="KW-0807">Transducer</keyword>
<sequence length="431" mass="46965">MRKRRKYRFSIRKKLVVGISAVTVVTYGTSAFFIFVVADWLPETWGISRDMFLLLTLLLGWLWSGILAYVSAPLITKPLKRLEASAQKAAEGDIQEGVEVSSSDDEIRELGLAYNKMLENLRTMVDDIDHNFRETSQKVAEITESTEEASNHADHVSSTVTEIASGAEQSAVAIQSTAEAIEDVTRIASEVQMKANHSTSSVTDMVHTLDKSKHIIQSLVDGIQEMEKNNQESVAAIESLDKQAEQIGEIIALVGDIAEQTNLLALNASIEAARAGKHGKGFEVVAEEVRKLADESSKAVGEVRHFIQHIQSGVRNAVEKIESQAGAASRESKKGTETTVALTDMEQSVETVAKAVHDISLLIDEQREAVEKTSQDSQEVAAIAEETSAGALEVTSATNNQSDILRECAATAQALTKQAERLKVTIEKFTL</sequence>
<evidence type="ECO:0000313" key="10">
    <source>
        <dbReference type="EMBL" id="SFE61520.1"/>
    </source>
</evidence>
<comment type="subcellular location">
    <subcellularLocation>
        <location evidence="1">Cell membrane</location>
    </subcellularLocation>
</comment>
<keyword evidence="2" id="KW-1003">Cell membrane</keyword>
<dbReference type="STRING" id="930128.SAMN05192532_102598"/>
<evidence type="ECO:0000259" key="9">
    <source>
        <dbReference type="PROSITE" id="PS50885"/>
    </source>
</evidence>
<dbReference type="AlphaFoldDB" id="A0A1I2C1R5"/>
<keyword evidence="7" id="KW-1133">Transmembrane helix</keyword>
<dbReference type="SMART" id="SM00283">
    <property type="entry name" value="MA"/>
    <property type="match status" value="1"/>
</dbReference>
<reference evidence="10 11" key="1">
    <citation type="submission" date="2016-10" db="EMBL/GenBank/DDBJ databases">
        <authorList>
            <person name="de Groot N.N."/>
        </authorList>
    </citation>
    <scope>NUCLEOTIDE SEQUENCE [LARGE SCALE GENOMIC DNA]</scope>
    <source>
        <strain evidence="10 11">DSM 23995</strain>
    </source>
</reference>
<evidence type="ECO:0000256" key="7">
    <source>
        <dbReference type="SAM" id="Phobius"/>
    </source>
</evidence>
<dbReference type="CDD" id="cd06225">
    <property type="entry name" value="HAMP"/>
    <property type="match status" value="1"/>
</dbReference>
<dbReference type="Pfam" id="PF00672">
    <property type="entry name" value="HAMP"/>
    <property type="match status" value="1"/>
</dbReference>
<evidence type="ECO:0000256" key="3">
    <source>
        <dbReference type="ARBA" id="ARBA00023136"/>
    </source>
</evidence>
<evidence type="ECO:0000256" key="2">
    <source>
        <dbReference type="ARBA" id="ARBA00022475"/>
    </source>
</evidence>
<name>A0A1I2C1R5_9BACI</name>
<dbReference type="GO" id="GO:0005886">
    <property type="term" value="C:plasma membrane"/>
    <property type="evidence" value="ECO:0007669"/>
    <property type="project" value="UniProtKB-SubCell"/>
</dbReference>
<dbReference type="InterPro" id="IPR004089">
    <property type="entry name" value="MCPsignal_dom"/>
</dbReference>
<evidence type="ECO:0000313" key="11">
    <source>
        <dbReference type="Proteomes" id="UP000199516"/>
    </source>
</evidence>
<dbReference type="EMBL" id="FONT01000002">
    <property type="protein sequence ID" value="SFE61520.1"/>
    <property type="molecule type" value="Genomic_DNA"/>
</dbReference>
<dbReference type="Gene3D" id="1.10.287.950">
    <property type="entry name" value="Methyl-accepting chemotaxis protein"/>
    <property type="match status" value="1"/>
</dbReference>
<feature type="transmembrane region" description="Helical" evidence="7">
    <location>
        <begin position="52"/>
        <end position="72"/>
    </location>
</feature>
<feature type="transmembrane region" description="Helical" evidence="7">
    <location>
        <begin position="15"/>
        <end position="40"/>
    </location>
</feature>
<gene>
    <name evidence="10" type="ORF">SAMN05192532_102598</name>
</gene>
<dbReference type="SMART" id="SM00304">
    <property type="entry name" value="HAMP"/>
    <property type="match status" value="1"/>
</dbReference>
<evidence type="ECO:0000256" key="4">
    <source>
        <dbReference type="ARBA" id="ARBA00023224"/>
    </source>
</evidence>